<dbReference type="Proteomes" id="UP000016638">
    <property type="component" value="Unassembled WGS sequence"/>
</dbReference>
<dbReference type="PATRIC" id="fig|1125712.3.peg.1031"/>
<keyword evidence="2" id="KW-1185">Reference proteome</keyword>
<dbReference type="eggNOG" id="ENOG5033WJN">
    <property type="taxonomic scope" value="Bacteria"/>
</dbReference>
<dbReference type="OrthoDB" id="5243944at2"/>
<organism evidence="1 2">
    <name type="scientific">Olsenella profusa F0195</name>
    <dbReference type="NCBI Taxonomy" id="1125712"/>
    <lineage>
        <taxon>Bacteria</taxon>
        <taxon>Bacillati</taxon>
        <taxon>Actinomycetota</taxon>
        <taxon>Coriobacteriia</taxon>
        <taxon>Coriobacteriales</taxon>
        <taxon>Atopobiaceae</taxon>
        <taxon>Olsenella</taxon>
    </lineage>
</organism>
<accession>U2V0B0</accession>
<name>U2V0B0_9ACTN</name>
<evidence type="ECO:0000313" key="1">
    <source>
        <dbReference type="EMBL" id="ERL08772.1"/>
    </source>
</evidence>
<reference evidence="1 2" key="1">
    <citation type="submission" date="2013-08" db="EMBL/GenBank/DDBJ databases">
        <authorList>
            <person name="Durkin A.S."/>
            <person name="Haft D.R."/>
            <person name="McCorrison J."/>
            <person name="Torralba M."/>
            <person name="Gillis M."/>
            <person name="Haft D.H."/>
            <person name="Methe B."/>
            <person name="Sutton G."/>
            <person name="Nelson K.E."/>
        </authorList>
    </citation>
    <scope>NUCLEOTIDE SEQUENCE [LARGE SCALE GENOMIC DNA]</scope>
    <source>
        <strain evidence="1 2">F0195</strain>
    </source>
</reference>
<dbReference type="EMBL" id="AWEZ01000043">
    <property type="protein sequence ID" value="ERL08772.1"/>
    <property type="molecule type" value="Genomic_DNA"/>
</dbReference>
<proteinExistence type="predicted"/>
<gene>
    <name evidence="1" type="ORF">HMPREF1316_0405</name>
</gene>
<comment type="caution">
    <text evidence="1">The sequence shown here is derived from an EMBL/GenBank/DDBJ whole genome shotgun (WGS) entry which is preliminary data.</text>
</comment>
<protein>
    <submittedName>
        <fullName evidence="1">Uncharacterized protein</fullName>
    </submittedName>
</protein>
<evidence type="ECO:0000313" key="2">
    <source>
        <dbReference type="Proteomes" id="UP000016638"/>
    </source>
</evidence>
<dbReference type="STRING" id="1125712.HMPREF1316_0405"/>
<sequence length="235" mass="25552">MLMSGKDGRTVPRRKRALVIVLSVMFTAAGVLVVGHETSIHNVYDELLLEGPGCVPCLAMPGRRHVNVPVDFEAQEGGVDSIADDRADYSYAGGDLESPLTAELYEPSGLYLTILHGSSWRGDEIDIYADSGFLRAGNGKGYCVQINWAYSSDTRALVREMTFLRDDDEGRHRIPASEFLSATELTRATLDAWANHVIDDLIVGGYLKANAQSSRFSEDVGGTSATDDTDWGMAT</sequence>
<dbReference type="AlphaFoldDB" id="U2V0B0"/>
<dbReference type="RefSeq" id="WP_021725912.1">
    <property type="nucleotide sequence ID" value="NZ_AWEZ01000043.1"/>
</dbReference>